<dbReference type="PANTHER" id="PTHR31062">
    <property type="entry name" value="XYLOGLUCAN ENDOTRANSGLUCOSYLASE/HYDROLASE PROTEIN 8-RELATED"/>
    <property type="match status" value="1"/>
</dbReference>
<dbReference type="InterPro" id="IPR013320">
    <property type="entry name" value="ConA-like_dom_sf"/>
</dbReference>
<dbReference type="GO" id="GO:0004553">
    <property type="term" value="F:hydrolase activity, hydrolyzing O-glycosyl compounds"/>
    <property type="evidence" value="ECO:0007669"/>
    <property type="project" value="InterPro"/>
</dbReference>
<sequence>MQVEASLRNIDTWATDGGRTKINWSYSPFIAHLRPLRLLHRWTESNVAACESSNYWWNEGKYQRLSGSEQKMYEHVREKYMNYDYCTDRSKFQTPPRECY</sequence>
<dbReference type="Pfam" id="PF06955">
    <property type="entry name" value="XET_C"/>
    <property type="match status" value="1"/>
</dbReference>
<keyword evidence="3" id="KW-1185">Reference proteome</keyword>
<dbReference type="Gene3D" id="2.60.120.200">
    <property type="match status" value="1"/>
</dbReference>
<feature type="domain" description="Xyloglucan endo-transglycosylase C-terminal" evidence="1">
    <location>
        <begin position="52"/>
        <end position="99"/>
    </location>
</feature>
<gene>
    <name evidence="2" type="ORF">MERR_LOCUS30896</name>
</gene>
<evidence type="ECO:0000313" key="2">
    <source>
        <dbReference type="EMBL" id="CAA7043661.1"/>
    </source>
</evidence>
<evidence type="ECO:0000259" key="1">
    <source>
        <dbReference type="Pfam" id="PF06955"/>
    </source>
</evidence>
<evidence type="ECO:0000313" key="3">
    <source>
        <dbReference type="Proteomes" id="UP000467841"/>
    </source>
</evidence>
<proteinExistence type="predicted"/>
<dbReference type="EMBL" id="CACVBM020001285">
    <property type="protein sequence ID" value="CAA7043661.1"/>
    <property type="molecule type" value="Genomic_DNA"/>
</dbReference>
<dbReference type="GO" id="GO:0044042">
    <property type="term" value="P:glucan metabolic process"/>
    <property type="evidence" value="ECO:0007669"/>
    <property type="project" value="InterPro"/>
</dbReference>
<accession>A0A6D2K2Q8</accession>
<dbReference type="GO" id="GO:0016762">
    <property type="term" value="F:xyloglucan:xyloglucosyl transferase activity"/>
    <property type="evidence" value="ECO:0007669"/>
    <property type="project" value="InterPro"/>
</dbReference>
<protein>
    <recommendedName>
        <fullName evidence="1">Xyloglucan endo-transglycosylase C-terminal domain-containing protein</fullName>
    </recommendedName>
</protein>
<dbReference type="SUPFAM" id="SSF49899">
    <property type="entry name" value="Concanavalin A-like lectins/glucanases"/>
    <property type="match status" value="1"/>
</dbReference>
<comment type="caution">
    <text evidence="2">The sequence shown here is derived from an EMBL/GenBank/DDBJ whole genome shotgun (WGS) entry which is preliminary data.</text>
</comment>
<dbReference type="OrthoDB" id="4781at2759"/>
<dbReference type="InterPro" id="IPR010713">
    <property type="entry name" value="XET_C"/>
</dbReference>
<name>A0A6D2K2Q8_9BRAS</name>
<dbReference type="GO" id="GO:0048046">
    <property type="term" value="C:apoplast"/>
    <property type="evidence" value="ECO:0007669"/>
    <property type="project" value="InterPro"/>
</dbReference>
<reference evidence="2" key="1">
    <citation type="submission" date="2020-01" db="EMBL/GenBank/DDBJ databases">
        <authorList>
            <person name="Mishra B."/>
        </authorList>
    </citation>
    <scope>NUCLEOTIDE SEQUENCE [LARGE SCALE GENOMIC DNA]</scope>
</reference>
<dbReference type="InterPro" id="IPR044791">
    <property type="entry name" value="Beta-glucanase/XTH"/>
</dbReference>
<dbReference type="AlphaFoldDB" id="A0A6D2K2Q8"/>
<dbReference type="Proteomes" id="UP000467841">
    <property type="component" value="Unassembled WGS sequence"/>
</dbReference>
<organism evidence="2 3">
    <name type="scientific">Microthlaspi erraticum</name>
    <dbReference type="NCBI Taxonomy" id="1685480"/>
    <lineage>
        <taxon>Eukaryota</taxon>
        <taxon>Viridiplantae</taxon>
        <taxon>Streptophyta</taxon>
        <taxon>Embryophyta</taxon>
        <taxon>Tracheophyta</taxon>
        <taxon>Spermatophyta</taxon>
        <taxon>Magnoliopsida</taxon>
        <taxon>eudicotyledons</taxon>
        <taxon>Gunneridae</taxon>
        <taxon>Pentapetalae</taxon>
        <taxon>rosids</taxon>
        <taxon>malvids</taxon>
        <taxon>Brassicales</taxon>
        <taxon>Brassicaceae</taxon>
        <taxon>Coluteocarpeae</taxon>
        <taxon>Microthlaspi</taxon>
    </lineage>
</organism>